<sequence>MNSYFTNRYILNSVLIICWLATAILGINGFFKSHDLLTVSTVKFQLGDGLTSILGAFTFTFPILGLFVKVRIAKWLLITAVFLYTILILFDLHRLTPYMIVYFGIFSSLILLKYDSSVLFTALLIIASGIYIFSGLHKLNAGFVADIAPRLWFHSLPFSYNNSIGYSFAILETVAGLFLLIPLARKFASILLIVMHLIIIWKLGPWKLDWNYIVIPWNVMMIAVLIFIFRKSSFCKFKIGAARGLIITLGFFFWLLPAISQVTWIPENLSMMLYSGKSKSGYLIIDEKVDRFKPYDRTPDNDKMLISLQQYSMEERGIALHPELEIYNEILNNIKLAIPATDSIYYSNPKKLLEKL</sequence>
<proteinExistence type="predicted"/>
<gene>
    <name evidence="2" type="ORF">A9Q93_13335</name>
</gene>
<feature type="transmembrane region" description="Helical" evidence="1">
    <location>
        <begin position="9"/>
        <end position="30"/>
    </location>
</feature>
<feature type="transmembrane region" description="Helical" evidence="1">
    <location>
        <begin position="96"/>
        <end position="112"/>
    </location>
</feature>
<protein>
    <submittedName>
        <fullName evidence="2">Uncharacterized protein</fullName>
    </submittedName>
</protein>
<dbReference type="RefSeq" id="WP_303687946.1">
    <property type="nucleotide sequence ID" value="NZ_CAJXYO010000020.1"/>
</dbReference>
<keyword evidence="1" id="KW-0812">Transmembrane</keyword>
<dbReference type="Proteomes" id="UP000196102">
    <property type="component" value="Unassembled WGS sequence"/>
</dbReference>
<feature type="transmembrane region" description="Helical" evidence="1">
    <location>
        <begin position="241"/>
        <end position="264"/>
    </location>
</feature>
<feature type="transmembrane region" description="Helical" evidence="1">
    <location>
        <begin position="119"/>
        <end position="139"/>
    </location>
</feature>
<dbReference type="AlphaFoldDB" id="A0A1Z8AHU1"/>
<name>A0A1Z8AHU1_9FLAO</name>
<evidence type="ECO:0000313" key="3">
    <source>
        <dbReference type="Proteomes" id="UP000196102"/>
    </source>
</evidence>
<evidence type="ECO:0000313" key="2">
    <source>
        <dbReference type="EMBL" id="OUS09901.1"/>
    </source>
</evidence>
<comment type="caution">
    <text evidence="2">The sequence shown here is derived from an EMBL/GenBank/DDBJ whole genome shotgun (WGS) entry which is preliminary data.</text>
</comment>
<dbReference type="EMBL" id="MAAX01000206">
    <property type="protein sequence ID" value="OUS09901.1"/>
    <property type="molecule type" value="Genomic_DNA"/>
</dbReference>
<reference evidence="3" key="1">
    <citation type="journal article" date="2017" name="Proc. Natl. Acad. Sci. U.S.A.">
        <title>Simulation of Deepwater Horizon oil plume reveals substrate specialization within a complex community of hydrocarbon-degraders.</title>
        <authorList>
            <person name="Hu P."/>
            <person name="Dubinsky E.A."/>
            <person name="Probst A.J."/>
            <person name="Wang J."/>
            <person name="Sieber C.M.K."/>
            <person name="Tom L.M."/>
            <person name="Gardinali P."/>
            <person name="Banfield J.F."/>
            <person name="Atlas R.M."/>
            <person name="Andersen G.L."/>
        </authorList>
    </citation>
    <scope>NUCLEOTIDE SEQUENCE [LARGE SCALE GENOMIC DNA]</scope>
</reference>
<feature type="transmembrane region" description="Helical" evidence="1">
    <location>
        <begin position="187"/>
        <end position="204"/>
    </location>
</feature>
<feature type="transmembrane region" description="Helical" evidence="1">
    <location>
        <begin position="50"/>
        <end position="68"/>
    </location>
</feature>
<organism evidence="2 3">
    <name type="scientific">Nonlabens dokdonensis</name>
    <dbReference type="NCBI Taxonomy" id="328515"/>
    <lineage>
        <taxon>Bacteria</taxon>
        <taxon>Pseudomonadati</taxon>
        <taxon>Bacteroidota</taxon>
        <taxon>Flavobacteriia</taxon>
        <taxon>Flavobacteriales</taxon>
        <taxon>Flavobacteriaceae</taxon>
        <taxon>Nonlabens</taxon>
    </lineage>
</organism>
<accession>A0A1Z8AHU1</accession>
<evidence type="ECO:0000256" key="1">
    <source>
        <dbReference type="SAM" id="Phobius"/>
    </source>
</evidence>
<keyword evidence="1" id="KW-1133">Transmembrane helix</keyword>
<feature type="transmembrane region" description="Helical" evidence="1">
    <location>
        <begin position="210"/>
        <end position="229"/>
    </location>
</feature>
<keyword evidence="1" id="KW-0472">Membrane</keyword>
<feature type="transmembrane region" description="Helical" evidence="1">
    <location>
        <begin position="75"/>
        <end position="90"/>
    </location>
</feature>
<feature type="transmembrane region" description="Helical" evidence="1">
    <location>
        <begin position="159"/>
        <end position="180"/>
    </location>
</feature>